<dbReference type="EMBL" id="CP097635">
    <property type="protein sequence ID" value="URI06384.1"/>
    <property type="molecule type" value="Genomic_DNA"/>
</dbReference>
<name>A0ABY4S1Z5_AQUTE</name>
<dbReference type="Pfam" id="PF01243">
    <property type="entry name" value="PNPOx_N"/>
    <property type="match status" value="1"/>
</dbReference>
<evidence type="ECO:0000259" key="1">
    <source>
        <dbReference type="Pfam" id="PF01243"/>
    </source>
</evidence>
<dbReference type="RefSeq" id="WP_250194647.1">
    <property type="nucleotide sequence ID" value="NZ_CP097635.1"/>
</dbReference>
<gene>
    <name evidence="2" type="ORF">MW290_10720</name>
</gene>
<dbReference type="InterPro" id="IPR012349">
    <property type="entry name" value="Split_barrel_FMN-bd"/>
</dbReference>
<dbReference type="InterPro" id="IPR011576">
    <property type="entry name" value="Pyridox_Oxase_N"/>
</dbReference>
<accession>A0ABY4S1Z5</accession>
<feature type="domain" description="Pyridoxamine 5'-phosphate oxidase N-terminal" evidence="1">
    <location>
        <begin position="172"/>
        <end position="276"/>
    </location>
</feature>
<dbReference type="PANTHER" id="PTHR42815:SF2">
    <property type="entry name" value="FAD-BINDING, PUTATIVE (AFU_ORTHOLOGUE AFUA_6G07600)-RELATED"/>
    <property type="match status" value="1"/>
</dbReference>
<dbReference type="Proteomes" id="UP001056201">
    <property type="component" value="Chromosome 1"/>
</dbReference>
<protein>
    <submittedName>
        <fullName evidence="2">Pyridoxamine 5'-phosphate oxidase family protein</fullName>
    </submittedName>
</protein>
<organism evidence="2 3">
    <name type="scientific">Aquincola tertiaricarbonis</name>
    <dbReference type="NCBI Taxonomy" id="391953"/>
    <lineage>
        <taxon>Bacteria</taxon>
        <taxon>Pseudomonadati</taxon>
        <taxon>Pseudomonadota</taxon>
        <taxon>Betaproteobacteria</taxon>
        <taxon>Burkholderiales</taxon>
        <taxon>Sphaerotilaceae</taxon>
        <taxon>Aquincola</taxon>
    </lineage>
</organism>
<proteinExistence type="predicted"/>
<dbReference type="PANTHER" id="PTHR42815">
    <property type="entry name" value="FAD-BINDING, PUTATIVE (AFU_ORTHOLOGUE AFUA_6G07600)-RELATED"/>
    <property type="match status" value="1"/>
</dbReference>
<dbReference type="SUPFAM" id="SSF50475">
    <property type="entry name" value="FMN-binding split barrel"/>
    <property type="match status" value="1"/>
</dbReference>
<reference evidence="2" key="1">
    <citation type="submission" date="2022-05" db="EMBL/GenBank/DDBJ databases">
        <title>An RpoN-dependent PEP-CTERM gene is involved in floc formation of an Aquincola tertiaricarbonis strain.</title>
        <authorList>
            <person name="Qiu D."/>
            <person name="Xia M."/>
        </authorList>
    </citation>
    <scope>NUCLEOTIDE SEQUENCE</scope>
    <source>
        <strain evidence="2">RN12</strain>
    </source>
</reference>
<sequence>MATLHHPFHEGEQAVQRLMGMQERMAEIGPRVIRDHLPEQHQRFFAQLPMLLAGMADAQGRPWASVLVGAPGFVQAPDAQQLRIGALPLPGDPMAGSLQAGAEIGLLGIEPATRRRNRANGVVGAVQPDGFTVDITQSVGNCPQYIQRRVPVAPAEGAVPAGQPPQALDALDAAAQALVAQADTLFIATRAPATAERSAGGADVSHRGGPAGFVKVEDERTLLLPDYSGNQMFMTLGNLLVDDRAGLLFIDFDSGDLLTLTGRAELLWDGPDVAALDRAQRALRFRLQAGWRLPGALPMRWRRVDGA</sequence>
<evidence type="ECO:0000313" key="3">
    <source>
        <dbReference type="Proteomes" id="UP001056201"/>
    </source>
</evidence>
<dbReference type="Gene3D" id="2.30.110.10">
    <property type="entry name" value="Electron Transport, Fmn-binding Protein, Chain A"/>
    <property type="match status" value="1"/>
</dbReference>
<evidence type="ECO:0000313" key="2">
    <source>
        <dbReference type="EMBL" id="URI06384.1"/>
    </source>
</evidence>
<keyword evidence="3" id="KW-1185">Reference proteome</keyword>